<reference evidence="9 10" key="1">
    <citation type="submission" date="2019-06" db="EMBL/GenBank/DDBJ databases">
        <title>Sorghum-associated microbial communities from plants grown in Nebraska, USA.</title>
        <authorList>
            <person name="Schachtman D."/>
        </authorList>
    </citation>
    <scope>NUCLEOTIDE SEQUENCE [LARGE SCALE GENOMIC DNA]</scope>
    <source>
        <strain evidence="9 10">1225</strain>
    </source>
</reference>
<feature type="domain" description="ABC transmembrane type-1" evidence="8">
    <location>
        <begin position="94"/>
        <end position="315"/>
    </location>
</feature>
<feature type="transmembrane region" description="Helical" evidence="7">
    <location>
        <begin position="264"/>
        <end position="284"/>
    </location>
</feature>
<evidence type="ECO:0000256" key="4">
    <source>
        <dbReference type="ARBA" id="ARBA00022692"/>
    </source>
</evidence>
<accession>A0A561Q0E2</accession>
<dbReference type="PANTHER" id="PTHR43163:SF6">
    <property type="entry name" value="DIPEPTIDE TRANSPORT SYSTEM PERMEASE PROTEIN DPPB-RELATED"/>
    <property type="match status" value="1"/>
</dbReference>
<evidence type="ECO:0000256" key="6">
    <source>
        <dbReference type="ARBA" id="ARBA00023136"/>
    </source>
</evidence>
<dbReference type="InterPro" id="IPR045621">
    <property type="entry name" value="BPD_transp_1_N"/>
</dbReference>
<dbReference type="Pfam" id="PF00528">
    <property type="entry name" value="BPD_transp_1"/>
    <property type="match status" value="1"/>
</dbReference>
<dbReference type="Pfam" id="PF19300">
    <property type="entry name" value="BPD_transp_1_N"/>
    <property type="match status" value="1"/>
</dbReference>
<dbReference type="Proteomes" id="UP000320653">
    <property type="component" value="Unassembled WGS sequence"/>
</dbReference>
<feature type="transmembrane region" description="Helical" evidence="7">
    <location>
        <begin position="98"/>
        <end position="118"/>
    </location>
</feature>
<feature type="transmembrane region" description="Helical" evidence="7">
    <location>
        <begin position="130"/>
        <end position="153"/>
    </location>
</feature>
<comment type="caution">
    <text evidence="9">The sequence shown here is derived from an EMBL/GenBank/DDBJ whole genome shotgun (WGS) entry which is preliminary data.</text>
</comment>
<evidence type="ECO:0000313" key="9">
    <source>
        <dbReference type="EMBL" id="TWF43857.1"/>
    </source>
</evidence>
<evidence type="ECO:0000256" key="5">
    <source>
        <dbReference type="ARBA" id="ARBA00022989"/>
    </source>
</evidence>
<dbReference type="GO" id="GO:0005886">
    <property type="term" value="C:plasma membrane"/>
    <property type="evidence" value="ECO:0007669"/>
    <property type="project" value="UniProtKB-SubCell"/>
</dbReference>
<sequence>MRYLGRKIAGGILTLMAMTFFVFCLQSVVPADPARLIAGPTAPPATIEALRAQMGLDEDVITRYRHFVTRVAHGDLGVSVRTRQPVVNDIRKHLPASIELAVVALLLGSSVAVTVAVIQATYPSLRMLRLALVGLGSLPVFLTGLMLVLVVWYKLGWLPGSGRLGVRGFSGPTGLLLVDTAIFGNLRLFIDAAAHLLLPASVLALPVAVAVGQVLSSSLHDVMKHGYIRTARGKGLSLVWVAARHGLRNAANAALTMSGLQARLLFGNMLVVERIFAWPGLGMYMVQSLAYSDLPAILGVALVLGGLYVLVGMIVETTQRIADPRISIE</sequence>
<dbReference type="AlphaFoldDB" id="A0A561Q0E2"/>
<dbReference type="RefSeq" id="WP_145643547.1">
    <property type="nucleotide sequence ID" value="NZ_VIWP01000018.1"/>
</dbReference>
<comment type="similarity">
    <text evidence="7">Belongs to the binding-protein-dependent transport system permease family.</text>
</comment>
<dbReference type="OrthoDB" id="9805855at2"/>
<feature type="transmembrane region" description="Helical" evidence="7">
    <location>
        <begin position="192"/>
        <end position="215"/>
    </location>
</feature>
<keyword evidence="3" id="KW-1003">Cell membrane</keyword>
<gene>
    <name evidence="9" type="ORF">FHW37_1189</name>
</gene>
<keyword evidence="6 7" id="KW-0472">Membrane</keyword>
<evidence type="ECO:0000313" key="10">
    <source>
        <dbReference type="Proteomes" id="UP000320653"/>
    </source>
</evidence>
<dbReference type="PROSITE" id="PS50928">
    <property type="entry name" value="ABC_TM1"/>
    <property type="match status" value="1"/>
</dbReference>
<evidence type="ECO:0000256" key="7">
    <source>
        <dbReference type="RuleBase" id="RU363032"/>
    </source>
</evidence>
<evidence type="ECO:0000259" key="8">
    <source>
        <dbReference type="PROSITE" id="PS50928"/>
    </source>
</evidence>
<evidence type="ECO:0000256" key="3">
    <source>
        <dbReference type="ARBA" id="ARBA00022475"/>
    </source>
</evidence>
<protein>
    <submittedName>
        <fullName evidence="9">Peptide/nickel transport system permease protein/dipeptide transport system permease protein</fullName>
    </submittedName>
</protein>
<dbReference type="EMBL" id="VIWP01000018">
    <property type="protein sequence ID" value="TWF43857.1"/>
    <property type="molecule type" value="Genomic_DNA"/>
</dbReference>
<dbReference type="PANTHER" id="PTHR43163">
    <property type="entry name" value="DIPEPTIDE TRANSPORT SYSTEM PERMEASE PROTEIN DPPB-RELATED"/>
    <property type="match status" value="1"/>
</dbReference>
<feature type="transmembrane region" description="Helical" evidence="7">
    <location>
        <begin position="12"/>
        <end position="29"/>
    </location>
</feature>
<feature type="transmembrane region" description="Helical" evidence="7">
    <location>
        <begin position="296"/>
        <end position="315"/>
    </location>
</feature>
<organism evidence="9 10">
    <name type="scientific">Neorhizobium alkalisoli</name>
    <dbReference type="NCBI Taxonomy" id="528178"/>
    <lineage>
        <taxon>Bacteria</taxon>
        <taxon>Pseudomonadati</taxon>
        <taxon>Pseudomonadota</taxon>
        <taxon>Alphaproteobacteria</taxon>
        <taxon>Hyphomicrobiales</taxon>
        <taxon>Rhizobiaceae</taxon>
        <taxon>Rhizobium/Agrobacterium group</taxon>
        <taxon>Neorhizobium</taxon>
    </lineage>
</organism>
<dbReference type="InterPro" id="IPR000515">
    <property type="entry name" value="MetI-like"/>
</dbReference>
<name>A0A561Q0E2_9HYPH</name>
<comment type="subcellular location">
    <subcellularLocation>
        <location evidence="1 7">Cell membrane</location>
        <topology evidence="1 7">Multi-pass membrane protein</topology>
    </subcellularLocation>
</comment>
<keyword evidence="4 7" id="KW-0812">Transmembrane</keyword>
<proteinExistence type="inferred from homology"/>
<keyword evidence="5 7" id="KW-1133">Transmembrane helix</keyword>
<dbReference type="GO" id="GO:0071916">
    <property type="term" value="F:dipeptide transmembrane transporter activity"/>
    <property type="evidence" value="ECO:0007669"/>
    <property type="project" value="TreeGrafter"/>
</dbReference>
<evidence type="ECO:0000256" key="1">
    <source>
        <dbReference type="ARBA" id="ARBA00004651"/>
    </source>
</evidence>
<keyword evidence="10" id="KW-1185">Reference proteome</keyword>
<keyword evidence="2 7" id="KW-0813">Transport</keyword>
<evidence type="ECO:0000256" key="2">
    <source>
        <dbReference type="ARBA" id="ARBA00022448"/>
    </source>
</evidence>